<dbReference type="InterPro" id="IPR043504">
    <property type="entry name" value="Peptidase_S1_PA_chymotrypsin"/>
</dbReference>
<dbReference type="PROSITE" id="PS00134">
    <property type="entry name" value="TRYPSIN_HIS"/>
    <property type="match status" value="1"/>
</dbReference>
<dbReference type="InterPro" id="IPR001254">
    <property type="entry name" value="Trypsin_dom"/>
</dbReference>
<dbReference type="Gene3D" id="2.40.10.10">
    <property type="entry name" value="Trypsin-like serine proteases"/>
    <property type="match status" value="2"/>
</dbReference>
<feature type="transmembrane region" description="Helical" evidence="9">
    <location>
        <begin position="413"/>
        <end position="431"/>
    </location>
</feature>
<dbReference type="Pfam" id="PF00089">
    <property type="entry name" value="Trypsin"/>
    <property type="match status" value="1"/>
</dbReference>
<feature type="signal peptide" evidence="10">
    <location>
        <begin position="1"/>
        <end position="32"/>
    </location>
</feature>
<feature type="domain" description="Peptidase S1A alpha-lytic prodomain" evidence="12">
    <location>
        <begin position="108"/>
        <end position="161"/>
    </location>
</feature>
<gene>
    <name evidence="13" type="ORF">QCN29_28015</name>
</gene>
<keyword evidence="9" id="KW-0472">Membrane</keyword>
<organism evidence="13 14">
    <name type="scientific">Streptomyces chengmaiensis</name>
    <dbReference type="NCBI Taxonomy" id="3040919"/>
    <lineage>
        <taxon>Bacteria</taxon>
        <taxon>Bacillati</taxon>
        <taxon>Actinomycetota</taxon>
        <taxon>Actinomycetes</taxon>
        <taxon>Kitasatosporales</taxon>
        <taxon>Streptomycetaceae</taxon>
        <taxon>Streptomyces</taxon>
    </lineage>
</organism>
<evidence type="ECO:0000256" key="9">
    <source>
        <dbReference type="SAM" id="Phobius"/>
    </source>
</evidence>
<evidence type="ECO:0000256" key="10">
    <source>
        <dbReference type="SAM" id="SignalP"/>
    </source>
</evidence>
<keyword evidence="4" id="KW-0378">Hydrolase</keyword>
<evidence type="ECO:0000256" key="4">
    <source>
        <dbReference type="ARBA" id="ARBA00022801"/>
    </source>
</evidence>
<dbReference type="PRINTS" id="PR00861">
    <property type="entry name" value="ALYTICPTASE"/>
</dbReference>
<comment type="caution">
    <text evidence="13">The sequence shown here is derived from an EMBL/GenBank/DDBJ whole genome shotgun (WGS) entry which is preliminary data.</text>
</comment>
<evidence type="ECO:0000256" key="2">
    <source>
        <dbReference type="ARBA" id="ARBA00022670"/>
    </source>
</evidence>
<keyword evidence="3 10" id="KW-0732">Signal</keyword>
<evidence type="ECO:0000256" key="3">
    <source>
        <dbReference type="ARBA" id="ARBA00022729"/>
    </source>
</evidence>
<dbReference type="EMBL" id="JARWBG010000044">
    <property type="protein sequence ID" value="MDH2392556.1"/>
    <property type="molecule type" value="Genomic_DNA"/>
</dbReference>
<sequence>MRHARRSLQRITRFAAVGGLLCGGLLVTTAAATEPPARGQEQTEPDVPGPEQTDRPSGLGAGLVARLGPSRTAGTWIGADGRSVVAVTDEDAAVEVGRSGARAKVVEHSMSRLRSAVDALSAAPRVPGTAWSVDYASNRIVVQADTTVSSDDWSRMSRLAERIGGFVHMERTPGALSPRLNGADPVFSRTGRCSAGFNVTDGRRAFILTAGHCGPPGTAWFQDPQGTKGVGTTTAGRFPGSDFSLVAYGNADATAADNVVRLAGRQGVLITAAADPVVGQEVFRSGGTTGVRSGKVTALNATVNYPEGTVTGLIQTTACAEPGDSGGPLFAGGMALGVTSGGIGDCSSGGTTYFQPVTTAMEALGVRLAGTAGSGDGAGAASPPFTAGVGALPGRPDVPARRTGIVGVHTVKPGLAVMGVSLVVLVANGLIRSASDRRNYRRQYSQIWS</sequence>
<comment type="similarity">
    <text evidence="1">Belongs to the peptidase S1 family.</text>
</comment>
<dbReference type="PIRSF" id="PIRSF001134">
    <property type="entry name" value="Streptogrisin"/>
    <property type="match status" value="1"/>
</dbReference>
<keyword evidence="14" id="KW-1185">Reference proteome</keyword>
<keyword evidence="5" id="KW-0720">Serine protease</keyword>
<accession>A0ABT6HV10</accession>
<feature type="chain" id="PRO_5046783123" evidence="10">
    <location>
        <begin position="33"/>
        <end position="449"/>
    </location>
</feature>
<dbReference type="Pfam" id="PF02983">
    <property type="entry name" value="Pro_Al_protease"/>
    <property type="match status" value="1"/>
</dbReference>
<feature type="region of interest" description="Disordered" evidence="8">
    <location>
        <begin position="34"/>
        <end position="62"/>
    </location>
</feature>
<dbReference type="PROSITE" id="PS00135">
    <property type="entry name" value="TRYPSIN_SER"/>
    <property type="match status" value="1"/>
</dbReference>
<evidence type="ECO:0000256" key="6">
    <source>
        <dbReference type="ARBA" id="ARBA00023145"/>
    </source>
</evidence>
<dbReference type="InterPro" id="IPR009003">
    <property type="entry name" value="Peptidase_S1_PA"/>
</dbReference>
<dbReference type="InterPro" id="IPR004236">
    <property type="entry name" value="Pept_S1_alpha_lytic"/>
</dbReference>
<dbReference type="Proteomes" id="UP001223144">
    <property type="component" value="Unassembled WGS sequence"/>
</dbReference>
<evidence type="ECO:0000256" key="1">
    <source>
        <dbReference type="ARBA" id="ARBA00007664"/>
    </source>
</evidence>
<keyword evidence="6" id="KW-0865">Zymogen</keyword>
<keyword evidence="9" id="KW-1133">Transmembrane helix</keyword>
<feature type="domain" description="Peptidase S1" evidence="11">
    <location>
        <begin position="205"/>
        <end position="361"/>
    </location>
</feature>
<dbReference type="RefSeq" id="WP_279931667.1">
    <property type="nucleotide sequence ID" value="NZ_JARWBG010000044.1"/>
</dbReference>
<dbReference type="InterPro" id="IPR033116">
    <property type="entry name" value="TRYPSIN_SER"/>
</dbReference>
<evidence type="ECO:0000259" key="11">
    <source>
        <dbReference type="Pfam" id="PF00089"/>
    </source>
</evidence>
<evidence type="ECO:0000256" key="5">
    <source>
        <dbReference type="ARBA" id="ARBA00022825"/>
    </source>
</evidence>
<keyword evidence="7" id="KW-1015">Disulfide bond</keyword>
<evidence type="ECO:0000313" key="13">
    <source>
        <dbReference type="EMBL" id="MDH2392556.1"/>
    </source>
</evidence>
<reference evidence="13 14" key="1">
    <citation type="submission" date="2023-04" db="EMBL/GenBank/DDBJ databases">
        <title>Streptomyces chengmaiensis sp. nov. isolated from the stem of mangrove plant in Hainan.</title>
        <authorList>
            <person name="Huang X."/>
            <person name="Zhou S."/>
            <person name="Chu X."/>
            <person name="Xie Y."/>
            <person name="Lin Y."/>
        </authorList>
    </citation>
    <scope>NUCLEOTIDE SEQUENCE [LARGE SCALE GENOMIC DNA]</scope>
    <source>
        <strain evidence="13 14">HNM0663</strain>
    </source>
</reference>
<evidence type="ECO:0000256" key="8">
    <source>
        <dbReference type="SAM" id="MobiDB-lite"/>
    </source>
</evidence>
<dbReference type="InterPro" id="IPR001316">
    <property type="entry name" value="Pept_S1A_streptogrisin"/>
</dbReference>
<keyword evidence="2" id="KW-0645">Protease</keyword>
<evidence type="ECO:0000313" key="14">
    <source>
        <dbReference type="Proteomes" id="UP001223144"/>
    </source>
</evidence>
<name>A0ABT6HV10_9ACTN</name>
<dbReference type="InterPro" id="IPR018114">
    <property type="entry name" value="TRYPSIN_HIS"/>
</dbReference>
<dbReference type="CDD" id="cd21112">
    <property type="entry name" value="alphaLP-like"/>
    <property type="match status" value="1"/>
</dbReference>
<keyword evidence="9" id="KW-0812">Transmembrane</keyword>
<protein>
    <submittedName>
        <fullName evidence="13">S1 family peptidase</fullName>
    </submittedName>
</protein>
<evidence type="ECO:0000259" key="12">
    <source>
        <dbReference type="Pfam" id="PF02983"/>
    </source>
</evidence>
<proteinExistence type="inferred from homology"/>
<dbReference type="SUPFAM" id="SSF50494">
    <property type="entry name" value="Trypsin-like serine proteases"/>
    <property type="match status" value="1"/>
</dbReference>
<evidence type="ECO:0000256" key="7">
    <source>
        <dbReference type="ARBA" id="ARBA00023157"/>
    </source>
</evidence>